<keyword evidence="3" id="KW-0540">Nuclease</keyword>
<keyword evidence="6" id="KW-0460">Magnesium</keyword>
<gene>
    <name evidence="9" type="primary">vapC_3</name>
    <name evidence="9" type="ORF">MSj_02015</name>
</gene>
<evidence type="ECO:0000256" key="6">
    <source>
        <dbReference type="ARBA" id="ARBA00022842"/>
    </source>
</evidence>
<protein>
    <submittedName>
        <fullName evidence="9">tRNA(fMet)-specific endonuclease VapC</fullName>
    </submittedName>
</protein>
<dbReference type="Proteomes" id="UP000248272">
    <property type="component" value="Unassembled WGS sequence"/>
</dbReference>
<evidence type="ECO:0000313" key="10">
    <source>
        <dbReference type="Proteomes" id="UP000248272"/>
    </source>
</evidence>
<accession>A0A2Z6UT96</accession>
<sequence>MKYLLDTDHISCIQRRSRQDFQRLKSRMARYSSQDFALSIISFHEQTLGAHTFINRAKNNAEILKGYTLLREILQDFSKFPVLAFDEKALMIFERLQKKKVRIGTMDLKIASIALSRDLVLLTRNDQDFIKVPDLKMEDWISEV</sequence>
<dbReference type="Pfam" id="PF01850">
    <property type="entry name" value="PIN"/>
    <property type="match status" value="1"/>
</dbReference>
<comment type="cofactor">
    <cofactor evidence="1">
        <name>Mg(2+)</name>
        <dbReference type="ChEBI" id="CHEBI:18420"/>
    </cofactor>
</comment>
<dbReference type="GO" id="GO:0046872">
    <property type="term" value="F:metal ion binding"/>
    <property type="evidence" value="ECO:0007669"/>
    <property type="project" value="UniProtKB-KW"/>
</dbReference>
<evidence type="ECO:0000313" key="9">
    <source>
        <dbReference type="EMBL" id="GBL10523.1"/>
    </source>
</evidence>
<keyword evidence="2" id="KW-1277">Toxin-antitoxin system</keyword>
<dbReference type="PANTHER" id="PTHR33653:SF1">
    <property type="entry name" value="RIBONUCLEASE VAPC2"/>
    <property type="match status" value="1"/>
</dbReference>
<dbReference type="CDD" id="cd09881">
    <property type="entry name" value="PIN_VapC4-5_FitB-like"/>
    <property type="match status" value="1"/>
</dbReference>
<evidence type="ECO:0000256" key="7">
    <source>
        <dbReference type="ARBA" id="ARBA00038093"/>
    </source>
</evidence>
<dbReference type="AlphaFoldDB" id="A0A2Z6UT96"/>
<comment type="caution">
    <text evidence="9">The sequence shown here is derived from an EMBL/GenBank/DDBJ whole genome shotgun (WGS) entry which is preliminary data.</text>
</comment>
<proteinExistence type="inferred from homology"/>
<dbReference type="EMBL" id="BDSG01000041">
    <property type="protein sequence ID" value="GBL10523.1"/>
    <property type="molecule type" value="Genomic_DNA"/>
</dbReference>
<comment type="similarity">
    <text evidence="7">Belongs to the PINc/VapC protein family.</text>
</comment>
<dbReference type="PANTHER" id="PTHR33653">
    <property type="entry name" value="RIBONUCLEASE VAPC2"/>
    <property type="match status" value="1"/>
</dbReference>
<dbReference type="SUPFAM" id="SSF88723">
    <property type="entry name" value="PIN domain-like"/>
    <property type="match status" value="1"/>
</dbReference>
<dbReference type="GO" id="GO:0004519">
    <property type="term" value="F:endonuclease activity"/>
    <property type="evidence" value="ECO:0007669"/>
    <property type="project" value="UniProtKB-KW"/>
</dbReference>
<evidence type="ECO:0000259" key="8">
    <source>
        <dbReference type="Pfam" id="PF01850"/>
    </source>
</evidence>
<dbReference type="GO" id="GO:0016787">
    <property type="term" value="F:hydrolase activity"/>
    <property type="evidence" value="ECO:0007669"/>
    <property type="project" value="UniProtKB-KW"/>
</dbReference>
<evidence type="ECO:0000256" key="1">
    <source>
        <dbReference type="ARBA" id="ARBA00001946"/>
    </source>
</evidence>
<reference evidence="9 10" key="1">
    <citation type="journal article" date="2018" name="Front. Microbiol.">
        <title>Adaptation of the Freshwater Bloom-Forming Cyanobacterium Microcystis aeruginosa to Brackish Water Is Driven by Recent Horizontal Transfer of Sucrose Genes.</title>
        <authorList>
            <person name="Tanabe Y."/>
            <person name="Hodoki Y."/>
            <person name="Sano T."/>
            <person name="Tada K."/>
            <person name="Watanabe M.M."/>
        </authorList>
    </citation>
    <scope>NUCLEOTIDE SEQUENCE [LARGE SCALE GENOMIC DNA]</scope>
    <source>
        <strain evidence="9 10">Sj</strain>
    </source>
</reference>
<evidence type="ECO:0000256" key="3">
    <source>
        <dbReference type="ARBA" id="ARBA00022722"/>
    </source>
</evidence>
<feature type="domain" description="PIN" evidence="8">
    <location>
        <begin position="3"/>
        <end position="133"/>
    </location>
</feature>
<evidence type="ECO:0000256" key="4">
    <source>
        <dbReference type="ARBA" id="ARBA00022723"/>
    </source>
</evidence>
<organism evidence="9 10">
    <name type="scientific">Microcystis aeruginosa Sj</name>
    <dbReference type="NCBI Taxonomy" id="1979544"/>
    <lineage>
        <taxon>Bacteria</taxon>
        <taxon>Bacillati</taxon>
        <taxon>Cyanobacteriota</taxon>
        <taxon>Cyanophyceae</taxon>
        <taxon>Oscillatoriophycideae</taxon>
        <taxon>Chroococcales</taxon>
        <taxon>Microcystaceae</taxon>
        <taxon>Microcystis</taxon>
    </lineage>
</organism>
<dbReference type="InterPro" id="IPR029060">
    <property type="entry name" value="PIN-like_dom_sf"/>
</dbReference>
<dbReference type="InterPro" id="IPR050556">
    <property type="entry name" value="Type_II_TA_system_RNase"/>
</dbReference>
<dbReference type="RefSeq" id="WP_002803173.1">
    <property type="nucleotide sequence ID" value="NZ_BDSG01000041.1"/>
</dbReference>
<dbReference type="Gene3D" id="3.40.50.1010">
    <property type="entry name" value="5'-nuclease"/>
    <property type="match status" value="1"/>
</dbReference>
<evidence type="ECO:0000256" key="2">
    <source>
        <dbReference type="ARBA" id="ARBA00022649"/>
    </source>
</evidence>
<keyword evidence="4" id="KW-0479">Metal-binding</keyword>
<dbReference type="InterPro" id="IPR002716">
    <property type="entry name" value="PIN_dom"/>
</dbReference>
<keyword evidence="9" id="KW-0255">Endonuclease</keyword>
<name>A0A2Z6UT96_MICAE</name>
<keyword evidence="5" id="KW-0378">Hydrolase</keyword>
<evidence type="ECO:0000256" key="5">
    <source>
        <dbReference type="ARBA" id="ARBA00022801"/>
    </source>
</evidence>